<dbReference type="InterPro" id="IPR031311">
    <property type="entry name" value="CHIT_BIND_RR_consensus"/>
</dbReference>
<dbReference type="AlphaFoldDB" id="A0AAV8W246"/>
<accession>A0AAV8W246</accession>
<protein>
    <submittedName>
        <fullName evidence="4">Uncharacterized protein</fullName>
    </submittedName>
</protein>
<dbReference type="Pfam" id="PF00379">
    <property type="entry name" value="Chitin_bind_4"/>
    <property type="match status" value="1"/>
</dbReference>
<evidence type="ECO:0000313" key="4">
    <source>
        <dbReference type="EMBL" id="KAJ8920384.1"/>
    </source>
</evidence>
<feature type="non-terminal residue" evidence="4">
    <location>
        <position position="1"/>
    </location>
</feature>
<feature type="compositionally biased region" description="Polar residues" evidence="3">
    <location>
        <begin position="194"/>
        <end position="213"/>
    </location>
</feature>
<reference evidence="4 5" key="1">
    <citation type="journal article" date="2023" name="Insect Mol. Biol.">
        <title>Genome sequencing provides insights into the evolution of gene families encoding plant cell wall-degrading enzymes in longhorned beetles.</title>
        <authorList>
            <person name="Shin N.R."/>
            <person name="Okamura Y."/>
            <person name="Kirsch R."/>
            <person name="Pauchet Y."/>
        </authorList>
    </citation>
    <scope>NUCLEOTIDE SEQUENCE [LARGE SCALE GENOMIC DNA]</scope>
    <source>
        <strain evidence="4">EAD_L_NR</strain>
    </source>
</reference>
<evidence type="ECO:0000313" key="5">
    <source>
        <dbReference type="Proteomes" id="UP001159042"/>
    </source>
</evidence>
<keyword evidence="5" id="KW-1185">Reference proteome</keyword>
<dbReference type="EMBL" id="JANEYG010000014">
    <property type="protein sequence ID" value="KAJ8920384.1"/>
    <property type="molecule type" value="Genomic_DNA"/>
</dbReference>
<dbReference type="Proteomes" id="UP001159042">
    <property type="component" value="Unassembled WGS sequence"/>
</dbReference>
<evidence type="ECO:0000256" key="2">
    <source>
        <dbReference type="PROSITE-ProRule" id="PRU00497"/>
    </source>
</evidence>
<dbReference type="PANTHER" id="PTHR10380">
    <property type="entry name" value="CUTICLE PROTEIN"/>
    <property type="match status" value="1"/>
</dbReference>
<dbReference type="GO" id="GO:0062129">
    <property type="term" value="C:chitin-based extracellular matrix"/>
    <property type="evidence" value="ECO:0007669"/>
    <property type="project" value="TreeGrafter"/>
</dbReference>
<evidence type="ECO:0000256" key="3">
    <source>
        <dbReference type="SAM" id="MobiDB-lite"/>
    </source>
</evidence>
<dbReference type="PANTHER" id="PTHR10380:SF222">
    <property type="entry name" value="CUTICULAR PROTEIN 47EA"/>
    <property type="match status" value="1"/>
</dbReference>
<proteinExistence type="predicted"/>
<organism evidence="4 5">
    <name type="scientific">Exocentrus adspersus</name>
    <dbReference type="NCBI Taxonomy" id="1586481"/>
    <lineage>
        <taxon>Eukaryota</taxon>
        <taxon>Metazoa</taxon>
        <taxon>Ecdysozoa</taxon>
        <taxon>Arthropoda</taxon>
        <taxon>Hexapoda</taxon>
        <taxon>Insecta</taxon>
        <taxon>Pterygota</taxon>
        <taxon>Neoptera</taxon>
        <taxon>Endopterygota</taxon>
        <taxon>Coleoptera</taxon>
        <taxon>Polyphaga</taxon>
        <taxon>Cucujiformia</taxon>
        <taxon>Chrysomeloidea</taxon>
        <taxon>Cerambycidae</taxon>
        <taxon>Lamiinae</taxon>
        <taxon>Acanthocinini</taxon>
        <taxon>Exocentrus</taxon>
    </lineage>
</organism>
<comment type="caution">
    <text evidence="4">The sequence shown here is derived from an EMBL/GenBank/DDBJ whole genome shotgun (WGS) entry which is preliminary data.</text>
</comment>
<dbReference type="PROSITE" id="PS00233">
    <property type="entry name" value="CHIT_BIND_RR_1"/>
    <property type="match status" value="1"/>
</dbReference>
<dbReference type="InterPro" id="IPR000618">
    <property type="entry name" value="Insect_cuticle"/>
</dbReference>
<sequence>ISLYVLLVATASADKLQSNYLPPTSALSAGGSSSFLSVPRQSHSGFSSNSGNAFSHQSGYATSYAAPPSGPVPASFYNGPAVAYSSSGPPVAILRFNNKNNGDGSYIFEYQTENKISQQEEGQLQNAGSDQASAVVHGSYSYEAPDGQTITVTYIADEYGFRASGDHIPTPPPIPLAIQKSLEINSAISAVSSDGEYPSSSSFNRGTSSLQTQSDRRYLAPSFQATSGYRY</sequence>
<dbReference type="PRINTS" id="PR00947">
    <property type="entry name" value="CUTICLE"/>
</dbReference>
<name>A0AAV8W246_9CUCU</name>
<keyword evidence="1 2" id="KW-0193">Cuticle</keyword>
<feature type="region of interest" description="Disordered" evidence="3">
    <location>
        <begin position="194"/>
        <end position="216"/>
    </location>
</feature>
<dbReference type="PROSITE" id="PS51155">
    <property type="entry name" value="CHIT_BIND_RR_2"/>
    <property type="match status" value="1"/>
</dbReference>
<dbReference type="InterPro" id="IPR050468">
    <property type="entry name" value="Cuticle_Struct_Prot"/>
</dbReference>
<gene>
    <name evidence="4" type="ORF">NQ315_005250</name>
</gene>
<evidence type="ECO:0000256" key="1">
    <source>
        <dbReference type="ARBA" id="ARBA00022460"/>
    </source>
</evidence>
<dbReference type="GO" id="GO:0008010">
    <property type="term" value="F:structural constituent of chitin-based larval cuticle"/>
    <property type="evidence" value="ECO:0007669"/>
    <property type="project" value="TreeGrafter"/>
</dbReference>